<keyword evidence="4" id="KW-1185">Reference proteome</keyword>
<evidence type="ECO:0000313" key="3">
    <source>
        <dbReference type="EMBL" id="KAA1127722.1"/>
    </source>
</evidence>
<organism evidence="2 4">
    <name type="scientific">Puccinia graminis f. sp. tritici</name>
    <dbReference type="NCBI Taxonomy" id="56615"/>
    <lineage>
        <taxon>Eukaryota</taxon>
        <taxon>Fungi</taxon>
        <taxon>Dikarya</taxon>
        <taxon>Basidiomycota</taxon>
        <taxon>Pucciniomycotina</taxon>
        <taxon>Pucciniomycetes</taxon>
        <taxon>Pucciniales</taxon>
        <taxon>Pucciniaceae</taxon>
        <taxon>Puccinia</taxon>
    </lineage>
</organism>
<gene>
    <name evidence="2" type="ORF">PGT21_024807</name>
    <name evidence="3" type="ORF">PGTUg99_004070</name>
</gene>
<feature type="signal peptide" evidence="1">
    <location>
        <begin position="1"/>
        <end position="31"/>
    </location>
</feature>
<accession>A0A5B0NV84</accession>
<dbReference type="Proteomes" id="UP000324748">
    <property type="component" value="Unassembled WGS sequence"/>
</dbReference>
<dbReference type="EMBL" id="VDEP01000152">
    <property type="protein sequence ID" value="KAA1127722.1"/>
    <property type="molecule type" value="Genomic_DNA"/>
</dbReference>
<evidence type="ECO:0008006" key="6">
    <source>
        <dbReference type="Google" id="ProtNLM"/>
    </source>
</evidence>
<sequence length="140" mass="15553">MAFMNVFHNGYKTLALVALIISLHSGQFVTGKEIQCSYHFGLTRTDARKASCMQNAFEDNLCWLTGCTLDGQTVGSRGWNTLLFDDCTRGGVGPPTDGIEGQQYFRRSDEVEVEGSKTKGWWTCPFSTPVNKQTITCHLC</sequence>
<comment type="caution">
    <text evidence="2">The sequence shown here is derived from an EMBL/GenBank/DDBJ whole genome shotgun (WGS) entry which is preliminary data.</text>
</comment>
<protein>
    <recommendedName>
        <fullName evidence="6">Cyanovirin-N domain-containing protein</fullName>
    </recommendedName>
</protein>
<evidence type="ECO:0000313" key="5">
    <source>
        <dbReference type="Proteomes" id="UP000325313"/>
    </source>
</evidence>
<evidence type="ECO:0000256" key="1">
    <source>
        <dbReference type="SAM" id="SignalP"/>
    </source>
</evidence>
<dbReference type="AlphaFoldDB" id="A0A5B0NV84"/>
<feature type="chain" id="PRO_5036137577" description="Cyanovirin-N domain-containing protein" evidence="1">
    <location>
        <begin position="32"/>
        <end position="140"/>
    </location>
</feature>
<reference evidence="4 5" key="1">
    <citation type="submission" date="2019-05" db="EMBL/GenBank/DDBJ databases">
        <title>Emergence of the Ug99 lineage of the wheat stem rust pathogen through somatic hybridization.</title>
        <authorList>
            <person name="Li F."/>
            <person name="Upadhyaya N.M."/>
            <person name="Sperschneider J."/>
            <person name="Matny O."/>
            <person name="Nguyen-Phuc H."/>
            <person name="Mago R."/>
            <person name="Raley C."/>
            <person name="Miller M.E."/>
            <person name="Silverstein K.A.T."/>
            <person name="Henningsen E."/>
            <person name="Hirsch C.D."/>
            <person name="Visser B."/>
            <person name="Pretorius Z.A."/>
            <person name="Steffenson B.J."/>
            <person name="Schwessinger B."/>
            <person name="Dodds P.N."/>
            <person name="Figueroa M."/>
        </authorList>
    </citation>
    <scope>NUCLEOTIDE SEQUENCE [LARGE SCALE GENOMIC DNA]</scope>
    <source>
        <strain evidence="2">21-0</strain>
        <strain evidence="3 5">Ug99</strain>
    </source>
</reference>
<name>A0A5B0NV84_PUCGR</name>
<dbReference type="EMBL" id="VSWC01000080">
    <property type="protein sequence ID" value="KAA1093085.1"/>
    <property type="molecule type" value="Genomic_DNA"/>
</dbReference>
<evidence type="ECO:0000313" key="4">
    <source>
        <dbReference type="Proteomes" id="UP000324748"/>
    </source>
</evidence>
<proteinExistence type="predicted"/>
<keyword evidence="1" id="KW-0732">Signal</keyword>
<dbReference type="Proteomes" id="UP000325313">
    <property type="component" value="Unassembled WGS sequence"/>
</dbReference>
<evidence type="ECO:0000313" key="2">
    <source>
        <dbReference type="EMBL" id="KAA1093085.1"/>
    </source>
</evidence>